<feature type="compositionally biased region" description="Basic and acidic residues" evidence="13">
    <location>
        <begin position="531"/>
        <end position="546"/>
    </location>
</feature>
<dbReference type="GO" id="GO:0007156">
    <property type="term" value="P:homophilic cell adhesion via plasma membrane adhesion molecules"/>
    <property type="evidence" value="ECO:0007669"/>
    <property type="project" value="InterPro"/>
</dbReference>
<feature type="compositionally biased region" description="Basic and acidic residues" evidence="13">
    <location>
        <begin position="1095"/>
        <end position="1112"/>
    </location>
</feature>
<keyword evidence="6" id="KW-0677">Repeat</keyword>
<dbReference type="EMBL" id="CAJPEV010000004">
    <property type="protein sequence ID" value="CAG0878551.1"/>
    <property type="molecule type" value="Genomic_DNA"/>
</dbReference>
<dbReference type="InterPro" id="IPR002126">
    <property type="entry name" value="Cadherin-like_dom"/>
</dbReference>
<keyword evidence="8" id="KW-0130">Cell adhesion</keyword>
<dbReference type="PROSITE" id="PS00232">
    <property type="entry name" value="CADHERIN_1"/>
    <property type="match status" value="1"/>
</dbReference>
<evidence type="ECO:0000256" key="14">
    <source>
        <dbReference type="SAM" id="Phobius"/>
    </source>
</evidence>
<evidence type="ECO:0000256" key="7">
    <source>
        <dbReference type="ARBA" id="ARBA00022837"/>
    </source>
</evidence>
<dbReference type="Gene3D" id="2.60.40.60">
    <property type="entry name" value="Cadherins"/>
    <property type="match status" value="3"/>
</dbReference>
<feature type="compositionally biased region" description="Basic and acidic residues" evidence="13">
    <location>
        <begin position="1042"/>
        <end position="1055"/>
    </location>
</feature>
<dbReference type="GO" id="GO:0016342">
    <property type="term" value="C:catenin complex"/>
    <property type="evidence" value="ECO:0007669"/>
    <property type="project" value="TreeGrafter"/>
</dbReference>
<dbReference type="PANTHER" id="PTHR24027">
    <property type="entry name" value="CADHERIN-23"/>
    <property type="match status" value="1"/>
</dbReference>
<feature type="domain" description="Cadherin" evidence="15">
    <location>
        <begin position="250"/>
        <end position="344"/>
    </location>
</feature>
<feature type="compositionally biased region" description="Basic residues" evidence="13">
    <location>
        <begin position="931"/>
        <end position="940"/>
    </location>
</feature>
<feature type="region of interest" description="Disordered" evidence="13">
    <location>
        <begin position="526"/>
        <end position="578"/>
    </location>
</feature>
<dbReference type="SUPFAM" id="SSF49313">
    <property type="entry name" value="Cadherin-like"/>
    <property type="match status" value="3"/>
</dbReference>
<dbReference type="PANTHER" id="PTHR24027:SF438">
    <property type="entry name" value="CADHERIN 23"/>
    <property type="match status" value="1"/>
</dbReference>
<evidence type="ECO:0000256" key="9">
    <source>
        <dbReference type="ARBA" id="ARBA00022989"/>
    </source>
</evidence>
<evidence type="ECO:0000256" key="3">
    <source>
        <dbReference type="ARBA" id="ARBA00022692"/>
    </source>
</evidence>
<feature type="compositionally biased region" description="Basic residues" evidence="13">
    <location>
        <begin position="1032"/>
        <end position="1041"/>
    </location>
</feature>
<dbReference type="FunFam" id="2.60.40.60:FF:000123">
    <property type="entry name" value="Protocadherin beta 4"/>
    <property type="match status" value="1"/>
</dbReference>
<proteinExistence type="predicted"/>
<feature type="transmembrane region" description="Helical" evidence="14">
    <location>
        <begin position="484"/>
        <end position="507"/>
    </location>
</feature>
<accession>A0A7R8ZX12</accession>
<evidence type="ECO:0000256" key="8">
    <source>
        <dbReference type="ARBA" id="ARBA00022889"/>
    </source>
</evidence>
<evidence type="ECO:0000256" key="4">
    <source>
        <dbReference type="ARBA" id="ARBA00022723"/>
    </source>
</evidence>
<feature type="region of interest" description="Disordered" evidence="13">
    <location>
        <begin position="1190"/>
        <end position="1218"/>
    </location>
</feature>
<feature type="compositionally biased region" description="Basic and acidic residues" evidence="13">
    <location>
        <begin position="945"/>
        <end position="964"/>
    </location>
</feature>
<dbReference type="GO" id="GO:0008013">
    <property type="term" value="F:beta-catenin binding"/>
    <property type="evidence" value="ECO:0007669"/>
    <property type="project" value="TreeGrafter"/>
</dbReference>
<evidence type="ECO:0000256" key="5">
    <source>
        <dbReference type="ARBA" id="ARBA00022729"/>
    </source>
</evidence>
<feature type="domain" description="Cadherin" evidence="15">
    <location>
        <begin position="7"/>
        <end position="118"/>
    </location>
</feature>
<keyword evidence="2" id="KW-1003">Cell membrane</keyword>
<feature type="compositionally biased region" description="Basic and acidic residues" evidence="13">
    <location>
        <begin position="1015"/>
        <end position="1024"/>
    </location>
</feature>
<dbReference type="EMBL" id="LR899521">
    <property type="protein sequence ID" value="CAD7240037.1"/>
    <property type="molecule type" value="Genomic_DNA"/>
</dbReference>
<feature type="compositionally biased region" description="Basic residues" evidence="13">
    <location>
        <begin position="746"/>
        <end position="756"/>
    </location>
</feature>
<keyword evidence="9 14" id="KW-1133">Transmembrane helix</keyword>
<evidence type="ECO:0000256" key="6">
    <source>
        <dbReference type="ARBA" id="ARBA00022737"/>
    </source>
</evidence>
<evidence type="ECO:0000256" key="10">
    <source>
        <dbReference type="ARBA" id="ARBA00023136"/>
    </source>
</evidence>
<dbReference type="OrthoDB" id="6363884at2759"/>
<feature type="compositionally biased region" description="Basic and acidic residues" evidence="13">
    <location>
        <begin position="1064"/>
        <end position="1080"/>
    </location>
</feature>
<keyword evidence="3 14" id="KW-0812">Transmembrane</keyword>
<evidence type="ECO:0000256" key="12">
    <source>
        <dbReference type="PROSITE-ProRule" id="PRU00043"/>
    </source>
</evidence>
<reference evidence="16" key="1">
    <citation type="submission" date="2020-11" db="EMBL/GenBank/DDBJ databases">
        <authorList>
            <person name="Tran Van P."/>
        </authorList>
    </citation>
    <scope>NUCLEOTIDE SEQUENCE</scope>
</reference>
<feature type="domain" description="Cadherin" evidence="15">
    <location>
        <begin position="119"/>
        <end position="228"/>
    </location>
</feature>
<keyword evidence="4" id="KW-0479">Metal-binding</keyword>
<sequence length="1249" mass="140397">MCRIFCSVREGSPVGTEVDYNGPQSRPLVFNPNPSGRGVVSVKIVEDEGLFDVAPSVITGESGELSIRVKDSARLDYETTTKTTFKIVASRADSELPLSATAEVTVYIEDVNDNPPVFKKTRYVAQVPENATLGTLITQVSATDGDSPDTPFGQVMYSRLTGPVGEKLALDPLSGVISVATRNPGFDRESIPEFKVTVEAVDDNGRGNAAMAEVLIQLLDVNDSPPKFPRSYYGGVLNPGMNSLKTPVIVQATDEDEGDNGKIRYEIVSGNANNMFNINSATGEVTVDPRNYRKEPLQDEENYVYELIVRAYDLGTPSLSGTVKVEIFTQEIFDRTMRFKLPQTVQDIRRNQSAYESMLLALTGGKHITNFQVSPFSSLNPDAEEINGMDKDQGPQASGRDPRIVRLRWSNIVCMIPENSLSKYDGRESTSFCYCVCRSMVTAVVRLPTEAIVDVDAIAAILASGSGNRPDVTRLQAANTDLQAIIVALAVVLVLIVLGLLFFFTYYRRKQVEREKLQRIRDEEIQTMTGEHSEGPHHLSDRHPGERGWSPDGRPRYHRVRSPTYKDRARGQGVPGDILTPVVTHERDEIRVGRGGDGERRVFVIRNREGLGIRDPDHLREGETYVLEDLEDERGSHRDIDGRPGHGPPHGRFSQIGDAEVLTLDTPPKGRNRGRDGSVFVSMDEYERHRGQERGGRRGMSQEKSGKEMIMHRFMNGGEEEEAGEEDREDESYEDEDDEDGEGGKYGRRRKNKRFIHTPIAEETMSALEMEMREGRRRSRENNMETVPEENLEQLQQRKGGQQQHSDEPPRTPSPNFGYNDTKSSKLRRRNSIAKVGEDEDPFIHSHGPRSSMQNILEYLKRNERDLAAATNSARGGRRRRNSVAGFEGSGRIGRRKSSFRRAGSVRSMEDLPIRRYSSQSHTRAGSSNIHKGRVSRPRSFHVGFQDDGKKMKEEDSGRREGGRSSKPRGKLNRKVSRSMDEKLDSVTGADSSTSTSGGETRQQRQYYRRSSTTTREEENKVGESEIAESARRRRERRRNQHLFDVRHESLERQRKPAPLGPRRSKDTNDIDYGHSEDRNTPGSSDSQQDINDTAQERHRSRRQEQVLRKETPASTSGRPRGLPKERAEDIVSQAQRRNKMKGKSGTGKEENLSDDVKILRSADGRGRRTKDRAALDILDGQIRLGMVEDDHDHDHDHDSGISSVGGRGSLRDSRRNRMLEKKSIFSIAYDEAKNKHINEITERKSPQT</sequence>
<dbReference type="InterPro" id="IPR015919">
    <property type="entry name" value="Cadherin-like_sf"/>
</dbReference>
<comment type="subcellular location">
    <subcellularLocation>
        <location evidence="1">Cell membrane</location>
        <topology evidence="1">Single-pass type I membrane protein</topology>
    </subcellularLocation>
</comment>
<feature type="compositionally biased region" description="Low complexity" evidence="13">
    <location>
        <begin position="986"/>
        <end position="1014"/>
    </location>
</feature>
<feature type="compositionally biased region" description="Basic residues" evidence="13">
    <location>
        <begin position="966"/>
        <end position="977"/>
    </location>
</feature>
<feature type="compositionally biased region" description="Polar residues" evidence="13">
    <location>
        <begin position="1081"/>
        <end position="1094"/>
    </location>
</feature>
<feature type="compositionally biased region" description="Acidic residues" evidence="13">
    <location>
        <begin position="718"/>
        <end position="741"/>
    </location>
</feature>
<evidence type="ECO:0000256" key="2">
    <source>
        <dbReference type="ARBA" id="ARBA00022475"/>
    </source>
</evidence>
<evidence type="ECO:0000256" key="13">
    <source>
        <dbReference type="SAM" id="MobiDB-lite"/>
    </source>
</evidence>
<protein>
    <recommendedName>
        <fullName evidence="15">Cadherin domain-containing protein</fullName>
    </recommendedName>
</protein>
<dbReference type="Proteomes" id="UP000677054">
    <property type="component" value="Unassembled WGS sequence"/>
</dbReference>
<keyword evidence="11" id="KW-0325">Glycoprotein</keyword>
<feature type="compositionally biased region" description="Basic and acidic residues" evidence="13">
    <location>
        <begin position="1147"/>
        <end position="1158"/>
    </location>
</feature>
<evidence type="ECO:0000313" key="16">
    <source>
        <dbReference type="EMBL" id="CAD7240037.1"/>
    </source>
</evidence>
<dbReference type="PRINTS" id="PR00205">
    <property type="entry name" value="CADHERIN"/>
</dbReference>
<evidence type="ECO:0000256" key="1">
    <source>
        <dbReference type="ARBA" id="ARBA00004251"/>
    </source>
</evidence>
<dbReference type="GO" id="GO:0005509">
    <property type="term" value="F:calcium ion binding"/>
    <property type="evidence" value="ECO:0007669"/>
    <property type="project" value="UniProtKB-UniRule"/>
</dbReference>
<dbReference type="SMART" id="SM00112">
    <property type="entry name" value="CA"/>
    <property type="match status" value="3"/>
</dbReference>
<dbReference type="FunFam" id="2.60.40.60:FF:000116">
    <property type="entry name" value="Dachsous cadherin-related 2"/>
    <property type="match status" value="1"/>
</dbReference>
<keyword evidence="7 12" id="KW-0106">Calcium</keyword>
<keyword evidence="10 14" id="KW-0472">Membrane</keyword>
<feature type="compositionally biased region" description="Basic and acidic residues" evidence="13">
    <location>
        <begin position="1190"/>
        <end position="1200"/>
    </location>
</feature>
<keyword evidence="5" id="KW-0732">Signal</keyword>
<feature type="compositionally biased region" description="Basic and acidic residues" evidence="13">
    <location>
        <begin position="685"/>
        <end position="711"/>
    </location>
</feature>
<dbReference type="Pfam" id="PF00028">
    <property type="entry name" value="Cadherin"/>
    <property type="match status" value="2"/>
</dbReference>
<dbReference type="AlphaFoldDB" id="A0A7R8ZX12"/>
<feature type="region of interest" description="Disordered" evidence="13">
    <location>
        <begin position="634"/>
        <end position="852"/>
    </location>
</feature>
<dbReference type="GO" id="GO:0016477">
    <property type="term" value="P:cell migration"/>
    <property type="evidence" value="ECO:0007669"/>
    <property type="project" value="TreeGrafter"/>
</dbReference>
<keyword evidence="17" id="KW-1185">Reference proteome</keyword>
<evidence type="ECO:0000313" key="17">
    <source>
        <dbReference type="Proteomes" id="UP000677054"/>
    </source>
</evidence>
<feature type="region of interest" description="Disordered" evidence="13">
    <location>
        <begin position="868"/>
        <end position="1158"/>
    </location>
</feature>
<evidence type="ECO:0000256" key="11">
    <source>
        <dbReference type="ARBA" id="ARBA00023180"/>
    </source>
</evidence>
<feature type="compositionally biased region" description="Low complexity" evidence="13">
    <location>
        <begin position="794"/>
        <end position="804"/>
    </location>
</feature>
<feature type="compositionally biased region" description="Polar residues" evidence="13">
    <location>
        <begin position="917"/>
        <end position="930"/>
    </location>
</feature>
<dbReference type="InterPro" id="IPR020894">
    <property type="entry name" value="Cadherin_CS"/>
</dbReference>
<dbReference type="CDD" id="cd11304">
    <property type="entry name" value="Cadherin_repeat"/>
    <property type="match status" value="3"/>
</dbReference>
<name>A0A7R8ZX12_9CRUS</name>
<organism evidence="16">
    <name type="scientific">Darwinula stevensoni</name>
    <dbReference type="NCBI Taxonomy" id="69355"/>
    <lineage>
        <taxon>Eukaryota</taxon>
        <taxon>Metazoa</taxon>
        <taxon>Ecdysozoa</taxon>
        <taxon>Arthropoda</taxon>
        <taxon>Crustacea</taxon>
        <taxon>Oligostraca</taxon>
        <taxon>Ostracoda</taxon>
        <taxon>Podocopa</taxon>
        <taxon>Podocopida</taxon>
        <taxon>Darwinulocopina</taxon>
        <taxon>Darwinuloidea</taxon>
        <taxon>Darwinulidae</taxon>
        <taxon>Darwinula</taxon>
    </lineage>
</organism>
<evidence type="ECO:0000259" key="15">
    <source>
        <dbReference type="PROSITE" id="PS50268"/>
    </source>
</evidence>
<dbReference type="GO" id="GO:0045296">
    <property type="term" value="F:cadherin binding"/>
    <property type="evidence" value="ECO:0007669"/>
    <property type="project" value="TreeGrafter"/>
</dbReference>
<gene>
    <name evidence="16" type="ORF">DSTB1V02_LOCUS75</name>
</gene>
<dbReference type="InterPro" id="IPR039808">
    <property type="entry name" value="Cadherin"/>
</dbReference>
<feature type="compositionally biased region" description="Basic and acidic residues" evidence="13">
    <location>
        <begin position="634"/>
        <end position="644"/>
    </location>
</feature>
<dbReference type="PROSITE" id="PS50268">
    <property type="entry name" value="CADHERIN_2"/>
    <property type="match status" value="3"/>
</dbReference>